<keyword evidence="3" id="KW-1185">Reference proteome</keyword>
<dbReference type="Proteomes" id="UP000323300">
    <property type="component" value="Unassembled WGS sequence"/>
</dbReference>
<feature type="transmembrane region" description="Helical" evidence="1">
    <location>
        <begin position="14"/>
        <end position="35"/>
    </location>
</feature>
<keyword evidence="1" id="KW-0472">Membrane</keyword>
<protein>
    <recommendedName>
        <fullName evidence="4">DUF2125 domain-containing protein</fullName>
    </recommendedName>
</protein>
<keyword evidence="1" id="KW-1133">Transmembrane helix</keyword>
<reference evidence="2 3" key="1">
    <citation type="submission" date="2016-10" db="EMBL/GenBank/DDBJ databases">
        <authorList>
            <person name="Varghese N."/>
            <person name="Submissions S."/>
        </authorList>
    </citation>
    <scope>NUCLEOTIDE SEQUENCE [LARGE SCALE GENOMIC DNA]</scope>
    <source>
        <strain evidence="2 3">DSM 21822</strain>
    </source>
</reference>
<dbReference type="RefSeq" id="WP_342211601.1">
    <property type="nucleotide sequence ID" value="NZ_BSPE01000028.1"/>
</dbReference>
<evidence type="ECO:0000256" key="1">
    <source>
        <dbReference type="SAM" id="Phobius"/>
    </source>
</evidence>
<evidence type="ECO:0000313" key="3">
    <source>
        <dbReference type="Proteomes" id="UP000323300"/>
    </source>
</evidence>
<accession>A0A1I3WTI2</accession>
<dbReference type="AlphaFoldDB" id="A0A1I3WTI2"/>
<proteinExistence type="predicted"/>
<dbReference type="Pfam" id="PF09898">
    <property type="entry name" value="DUF2125"/>
    <property type="match status" value="1"/>
</dbReference>
<dbReference type="InterPro" id="IPR018666">
    <property type="entry name" value="DUF2125"/>
</dbReference>
<gene>
    <name evidence="2" type="ORF">SAMN04488498_102419</name>
</gene>
<dbReference type="EMBL" id="FOSL01000002">
    <property type="protein sequence ID" value="SFK09741.1"/>
    <property type="molecule type" value="Genomic_DNA"/>
</dbReference>
<keyword evidence="1" id="KW-0812">Transmembrane</keyword>
<sequence length="331" mass="34371">MSSSEAKPTYSRRFMWLAIFIVLLIGAYTAGWFYLAGKVTERVNATLALVNRDGVTAECANPVVRGYPFRLELSCDSLGYEDTGRNIVATVGSLSTAAQVYQPMRVVAELDGPLRAALPGLPQLWLDWDNLRASARLARPLPQILSVEAGGFSGQTDPDEGDPVMLFSAEKVEGHLRPNGADLDGAGSFAGLEIDAAAVGGRTIPVLNGSGDATLANGVAFVLSRAASLRGQSGTIRSLDLSTGPNTGVSLSGTFSVGADGLLDADLKVGIRDPKGVAAALSTAFPEAAKQINNGFAGLALLGDASSMPLKIVRGKAMLGFIPLAEIPPLS</sequence>
<organism evidence="2 3">
    <name type="scientific">Neomesorhizobium albiziae</name>
    <dbReference type="NCBI Taxonomy" id="335020"/>
    <lineage>
        <taxon>Bacteria</taxon>
        <taxon>Pseudomonadati</taxon>
        <taxon>Pseudomonadota</taxon>
        <taxon>Alphaproteobacteria</taxon>
        <taxon>Hyphomicrobiales</taxon>
        <taxon>Phyllobacteriaceae</taxon>
        <taxon>Neomesorhizobium</taxon>
    </lineage>
</organism>
<name>A0A1I3WTI2_9HYPH</name>
<evidence type="ECO:0008006" key="4">
    <source>
        <dbReference type="Google" id="ProtNLM"/>
    </source>
</evidence>
<evidence type="ECO:0000313" key="2">
    <source>
        <dbReference type="EMBL" id="SFK09741.1"/>
    </source>
</evidence>